<dbReference type="SMART" id="SM00382">
    <property type="entry name" value="AAA"/>
    <property type="match status" value="1"/>
</dbReference>
<dbReference type="PANTHER" id="PTHR42788">
    <property type="entry name" value="TAURINE IMPORT ATP-BINDING PROTEIN-RELATED"/>
    <property type="match status" value="1"/>
</dbReference>
<evidence type="ECO:0000259" key="4">
    <source>
        <dbReference type="PROSITE" id="PS50893"/>
    </source>
</evidence>
<dbReference type="Pfam" id="PF00005">
    <property type="entry name" value="ABC_tran"/>
    <property type="match status" value="1"/>
</dbReference>
<evidence type="ECO:0000313" key="6">
    <source>
        <dbReference type="Proteomes" id="UP000199608"/>
    </source>
</evidence>
<sequence length="260" mass="29003">MNEKNREIIGINGLSKTFTTQKGDQFLAVDNISLRIFKNSFTCIVGPSGCGKSTVLRIAAGLEKASAGTVHYCCSPVTKPCGEIGLVFQEYSLFPWMTVLDNVAAGPEFAGINKKKRHHDAMDYLCMVNMEEFKNAYPHELSGGMRQRVAIARALANEPDVLLMDEPFGALDAHTRILLQQELLRVWQLTRKTIVLVTHSVDEAVFLADEILVMSSRPGRIRKIIRVDMERPRSRANPKFGTLTDDILRELGNGTVKRLV</sequence>
<gene>
    <name evidence="5" type="ORF">SAMN04487931_10924</name>
</gene>
<dbReference type="AlphaFoldDB" id="A0A1H2IMV1"/>
<keyword evidence="3 5" id="KW-0067">ATP-binding</keyword>
<dbReference type="GO" id="GO:0005524">
    <property type="term" value="F:ATP binding"/>
    <property type="evidence" value="ECO:0007669"/>
    <property type="project" value="UniProtKB-KW"/>
</dbReference>
<evidence type="ECO:0000256" key="2">
    <source>
        <dbReference type="ARBA" id="ARBA00022741"/>
    </source>
</evidence>
<evidence type="ECO:0000256" key="1">
    <source>
        <dbReference type="ARBA" id="ARBA00022448"/>
    </source>
</evidence>
<keyword evidence="6" id="KW-1185">Reference proteome</keyword>
<dbReference type="Proteomes" id="UP000199608">
    <property type="component" value="Unassembled WGS sequence"/>
</dbReference>
<name>A0A1H2IMV1_9BACT</name>
<dbReference type="RefSeq" id="WP_092235674.1">
    <property type="nucleotide sequence ID" value="NZ_FNLL01000009.1"/>
</dbReference>
<dbReference type="InterPro" id="IPR003439">
    <property type="entry name" value="ABC_transporter-like_ATP-bd"/>
</dbReference>
<organism evidence="5 6">
    <name type="scientific">Desulfobacula phenolica</name>
    <dbReference type="NCBI Taxonomy" id="90732"/>
    <lineage>
        <taxon>Bacteria</taxon>
        <taxon>Pseudomonadati</taxon>
        <taxon>Thermodesulfobacteriota</taxon>
        <taxon>Desulfobacteria</taxon>
        <taxon>Desulfobacterales</taxon>
        <taxon>Desulfobacteraceae</taxon>
        <taxon>Desulfobacula</taxon>
    </lineage>
</organism>
<dbReference type="SUPFAM" id="SSF52540">
    <property type="entry name" value="P-loop containing nucleoside triphosphate hydrolases"/>
    <property type="match status" value="1"/>
</dbReference>
<dbReference type="GO" id="GO:0016887">
    <property type="term" value="F:ATP hydrolysis activity"/>
    <property type="evidence" value="ECO:0007669"/>
    <property type="project" value="InterPro"/>
</dbReference>
<proteinExistence type="predicted"/>
<dbReference type="Gene3D" id="3.40.50.300">
    <property type="entry name" value="P-loop containing nucleotide triphosphate hydrolases"/>
    <property type="match status" value="1"/>
</dbReference>
<keyword evidence="1" id="KW-0813">Transport</keyword>
<dbReference type="InterPro" id="IPR003593">
    <property type="entry name" value="AAA+_ATPase"/>
</dbReference>
<reference evidence="6" key="1">
    <citation type="submission" date="2016-10" db="EMBL/GenBank/DDBJ databases">
        <authorList>
            <person name="Varghese N."/>
            <person name="Submissions S."/>
        </authorList>
    </citation>
    <scope>NUCLEOTIDE SEQUENCE [LARGE SCALE GENOMIC DNA]</scope>
    <source>
        <strain evidence="6">DSM 3384</strain>
    </source>
</reference>
<dbReference type="InterPro" id="IPR017871">
    <property type="entry name" value="ABC_transporter-like_CS"/>
</dbReference>
<evidence type="ECO:0000256" key="3">
    <source>
        <dbReference type="ARBA" id="ARBA00022840"/>
    </source>
</evidence>
<dbReference type="PANTHER" id="PTHR42788:SF13">
    <property type="entry name" value="ALIPHATIC SULFONATES IMPORT ATP-BINDING PROTEIN SSUB"/>
    <property type="match status" value="1"/>
</dbReference>
<dbReference type="PROSITE" id="PS00211">
    <property type="entry name" value="ABC_TRANSPORTER_1"/>
    <property type="match status" value="1"/>
</dbReference>
<evidence type="ECO:0000313" key="5">
    <source>
        <dbReference type="EMBL" id="SDU45413.1"/>
    </source>
</evidence>
<protein>
    <submittedName>
        <fullName evidence="5">NitT/TauT family transport system ATP-binding protein</fullName>
    </submittedName>
</protein>
<dbReference type="PROSITE" id="PS50893">
    <property type="entry name" value="ABC_TRANSPORTER_2"/>
    <property type="match status" value="1"/>
</dbReference>
<keyword evidence="2" id="KW-0547">Nucleotide-binding</keyword>
<accession>A0A1H2IMV1</accession>
<dbReference type="InterPro" id="IPR050166">
    <property type="entry name" value="ABC_transporter_ATP-bind"/>
</dbReference>
<dbReference type="CDD" id="cd03293">
    <property type="entry name" value="ABC_NrtD_SsuB_transporters"/>
    <property type="match status" value="1"/>
</dbReference>
<dbReference type="EMBL" id="FNLL01000009">
    <property type="protein sequence ID" value="SDU45413.1"/>
    <property type="molecule type" value="Genomic_DNA"/>
</dbReference>
<dbReference type="InterPro" id="IPR027417">
    <property type="entry name" value="P-loop_NTPase"/>
</dbReference>
<feature type="domain" description="ABC transporter" evidence="4">
    <location>
        <begin position="9"/>
        <end position="241"/>
    </location>
</feature>